<dbReference type="AlphaFoldDB" id="A0A9W8LLJ3"/>
<dbReference type="Gene3D" id="1.20.5.170">
    <property type="match status" value="1"/>
</dbReference>
<accession>A0A9W8LLJ3</accession>
<keyword evidence="5" id="KW-1185">Reference proteome</keyword>
<reference evidence="4" key="1">
    <citation type="submission" date="2022-07" db="EMBL/GenBank/DDBJ databases">
        <title>Phylogenomic reconstructions and comparative analyses of Kickxellomycotina fungi.</title>
        <authorList>
            <person name="Reynolds N.K."/>
            <person name="Stajich J.E."/>
            <person name="Barry K."/>
            <person name="Grigoriev I.V."/>
            <person name="Crous P."/>
            <person name="Smith M.E."/>
        </authorList>
    </citation>
    <scope>NUCLEOTIDE SEQUENCE</scope>
    <source>
        <strain evidence="4">NBRC 105414</strain>
    </source>
</reference>
<dbReference type="SUPFAM" id="SSF57959">
    <property type="entry name" value="Leucine zipper domain"/>
    <property type="match status" value="1"/>
</dbReference>
<feature type="compositionally biased region" description="Low complexity" evidence="2">
    <location>
        <begin position="1"/>
        <end position="16"/>
    </location>
</feature>
<feature type="region of interest" description="Disordered" evidence="2">
    <location>
        <begin position="190"/>
        <end position="211"/>
    </location>
</feature>
<dbReference type="EMBL" id="JANBUL010000038">
    <property type="protein sequence ID" value="KAJ2783869.1"/>
    <property type="molecule type" value="Genomic_DNA"/>
</dbReference>
<evidence type="ECO:0000313" key="4">
    <source>
        <dbReference type="EMBL" id="KAJ2783869.1"/>
    </source>
</evidence>
<feature type="coiled-coil region" evidence="1">
    <location>
        <begin position="54"/>
        <end position="136"/>
    </location>
</feature>
<dbReference type="Proteomes" id="UP001140217">
    <property type="component" value="Unassembled WGS sequence"/>
</dbReference>
<evidence type="ECO:0000256" key="1">
    <source>
        <dbReference type="SAM" id="Coils"/>
    </source>
</evidence>
<gene>
    <name evidence="4" type="ORF">H4R18_001477</name>
</gene>
<keyword evidence="1" id="KW-0175">Coiled coil</keyword>
<evidence type="ECO:0000256" key="2">
    <source>
        <dbReference type="SAM" id="MobiDB-lite"/>
    </source>
</evidence>
<dbReference type="OrthoDB" id="674948at2759"/>
<dbReference type="SMART" id="SM00338">
    <property type="entry name" value="BRLZ"/>
    <property type="match status" value="1"/>
</dbReference>
<dbReference type="GO" id="GO:0003700">
    <property type="term" value="F:DNA-binding transcription factor activity"/>
    <property type="evidence" value="ECO:0007669"/>
    <property type="project" value="InterPro"/>
</dbReference>
<comment type="caution">
    <text evidence="4">The sequence shown here is derived from an EMBL/GenBank/DDBJ whole genome shotgun (WGS) entry which is preliminary data.</text>
</comment>
<dbReference type="InterPro" id="IPR004827">
    <property type="entry name" value="bZIP"/>
</dbReference>
<proteinExistence type="predicted"/>
<feature type="domain" description="BZIP" evidence="3">
    <location>
        <begin position="56"/>
        <end position="119"/>
    </location>
</feature>
<evidence type="ECO:0000259" key="3">
    <source>
        <dbReference type="PROSITE" id="PS50217"/>
    </source>
</evidence>
<feature type="compositionally biased region" description="Low complexity" evidence="2">
    <location>
        <begin position="190"/>
        <end position="206"/>
    </location>
</feature>
<dbReference type="Pfam" id="PF07716">
    <property type="entry name" value="bZIP_2"/>
    <property type="match status" value="1"/>
</dbReference>
<dbReference type="InterPro" id="IPR046347">
    <property type="entry name" value="bZIP_sf"/>
</dbReference>
<sequence length="334" mass="34475">MAPAADAADAAAAAGSAAGGGAKRKLSAGEIDLSLLGSPRPGRPCREAAQDPALQEARKRARVLRNRAAAQLSREKKRQHLEQLEQENNELRIKNVELERRLGRAESANAELSARLDGLARQLQGLQALLLDAQRQAPPAAAAAAATTTTASASATLEWAGALVASPLHNSAAQGAEALDSIAQRVGSLDSSSSSSSTGAQSRSSSLTVAEPEAGDHPLLLSAIVDAMAPAASAAPSAATGSVAPKAAFGDAGDALFSQFIRELGLALVEAWLRPATRPAAALRRVVGAEPVERVHALAAALLLAARTATSRRRLRLRFRAAPINKRDPLIFPP</sequence>
<feature type="region of interest" description="Disordered" evidence="2">
    <location>
        <begin position="1"/>
        <end position="25"/>
    </location>
</feature>
<evidence type="ECO:0000313" key="5">
    <source>
        <dbReference type="Proteomes" id="UP001140217"/>
    </source>
</evidence>
<feature type="region of interest" description="Disordered" evidence="2">
    <location>
        <begin position="33"/>
        <end position="52"/>
    </location>
</feature>
<dbReference type="PROSITE" id="PS50217">
    <property type="entry name" value="BZIP"/>
    <property type="match status" value="1"/>
</dbReference>
<name>A0A9W8LLJ3_9FUNG</name>
<protein>
    <recommendedName>
        <fullName evidence="3">BZIP domain-containing protein</fullName>
    </recommendedName>
</protein>
<organism evidence="4 5">
    <name type="scientific">Coemansia javaensis</name>
    <dbReference type="NCBI Taxonomy" id="2761396"/>
    <lineage>
        <taxon>Eukaryota</taxon>
        <taxon>Fungi</taxon>
        <taxon>Fungi incertae sedis</taxon>
        <taxon>Zoopagomycota</taxon>
        <taxon>Kickxellomycotina</taxon>
        <taxon>Kickxellomycetes</taxon>
        <taxon>Kickxellales</taxon>
        <taxon>Kickxellaceae</taxon>
        <taxon>Coemansia</taxon>
    </lineage>
</organism>